<evidence type="ECO:0000313" key="1">
    <source>
        <dbReference type="EMBL" id="WMV24512.1"/>
    </source>
</evidence>
<gene>
    <name evidence="1" type="ORF">MTR67_017897</name>
</gene>
<dbReference type="EMBL" id="CP133615">
    <property type="protein sequence ID" value="WMV24512.1"/>
    <property type="molecule type" value="Genomic_DNA"/>
</dbReference>
<name>A0AAF0QKQ5_SOLVR</name>
<protein>
    <submittedName>
        <fullName evidence="1">Uncharacterized protein</fullName>
    </submittedName>
</protein>
<accession>A0AAF0QKQ5</accession>
<dbReference type="AlphaFoldDB" id="A0AAF0QKQ5"/>
<dbReference type="Proteomes" id="UP001234989">
    <property type="component" value="Chromosome 4"/>
</dbReference>
<evidence type="ECO:0000313" key="2">
    <source>
        <dbReference type="Proteomes" id="UP001234989"/>
    </source>
</evidence>
<sequence>MCTAIHINPLGHFFFSHLSLVLKLKKSNSSIHFPTHNQDHRLRRDTATSHDALIGECFDSICTVKDPGPT</sequence>
<proteinExistence type="predicted"/>
<keyword evidence="2" id="KW-1185">Reference proteome</keyword>
<reference evidence="1" key="1">
    <citation type="submission" date="2023-08" db="EMBL/GenBank/DDBJ databases">
        <title>A de novo genome assembly of Solanum verrucosum Schlechtendal, a Mexican diploid species geographically isolated from the other diploid A-genome species in potato relatives.</title>
        <authorList>
            <person name="Hosaka K."/>
        </authorList>
    </citation>
    <scope>NUCLEOTIDE SEQUENCE</scope>
    <source>
        <tissue evidence="1">Young leaves</tissue>
    </source>
</reference>
<organism evidence="1 2">
    <name type="scientific">Solanum verrucosum</name>
    <dbReference type="NCBI Taxonomy" id="315347"/>
    <lineage>
        <taxon>Eukaryota</taxon>
        <taxon>Viridiplantae</taxon>
        <taxon>Streptophyta</taxon>
        <taxon>Embryophyta</taxon>
        <taxon>Tracheophyta</taxon>
        <taxon>Spermatophyta</taxon>
        <taxon>Magnoliopsida</taxon>
        <taxon>eudicotyledons</taxon>
        <taxon>Gunneridae</taxon>
        <taxon>Pentapetalae</taxon>
        <taxon>asterids</taxon>
        <taxon>lamiids</taxon>
        <taxon>Solanales</taxon>
        <taxon>Solanaceae</taxon>
        <taxon>Solanoideae</taxon>
        <taxon>Solaneae</taxon>
        <taxon>Solanum</taxon>
    </lineage>
</organism>